<dbReference type="SUPFAM" id="SSF49265">
    <property type="entry name" value="Fibronectin type III"/>
    <property type="match status" value="1"/>
</dbReference>
<accession>A0AAW0XZE3</accession>
<dbReference type="InterPro" id="IPR013783">
    <property type="entry name" value="Ig-like_fold"/>
</dbReference>
<dbReference type="EMBL" id="JARKIK010000008">
    <property type="protein sequence ID" value="KAK8749906.1"/>
    <property type="molecule type" value="Genomic_DNA"/>
</dbReference>
<feature type="compositionally biased region" description="Polar residues" evidence="1">
    <location>
        <begin position="131"/>
        <end position="152"/>
    </location>
</feature>
<evidence type="ECO:0000313" key="4">
    <source>
        <dbReference type="Proteomes" id="UP001445076"/>
    </source>
</evidence>
<keyword evidence="4" id="KW-1185">Reference proteome</keyword>
<organism evidence="3 4">
    <name type="scientific">Cherax quadricarinatus</name>
    <name type="common">Australian red claw crayfish</name>
    <dbReference type="NCBI Taxonomy" id="27406"/>
    <lineage>
        <taxon>Eukaryota</taxon>
        <taxon>Metazoa</taxon>
        <taxon>Ecdysozoa</taxon>
        <taxon>Arthropoda</taxon>
        <taxon>Crustacea</taxon>
        <taxon>Multicrustacea</taxon>
        <taxon>Malacostraca</taxon>
        <taxon>Eumalacostraca</taxon>
        <taxon>Eucarida</taxon>
        <taxon>Decapoda</taxon>
        <taxon>Pleocyemata</taxon>
        <taxon>Astacidea</taxon>
        <taxon>Parastacoidea</taxon>
        <taxon>Parastacidae</taxon>
        <taxon>Cherax</taxon>
    </lineage>
</organism>
<dbReference type="AlphaFoldDB" id="A0AAW0XZE3"/>
<feature type="non-terminal residue" evidence="3">
    <location>
        <position position="1"/>
    </location>
</feature>
<comment type="caution">
    <text evidence="3">The sequence shown here is derived from an EMBL/GenBank/DDBJ whole genome shotgun (WGS) entry which is preliminary data.</text>
</comment>
<proteinExistence type="predicted"/>
<dbReference type="InterPro" id="IPR036116">
    <property type="entry name" value="FN3_sf"/>
</dbReference>
<name>A0AAW0XZE3_CHEQU</name>
<evidence type="ECO:0000259" key="2">
    <source>
        <dbReference type="PROSITE" id="PS50853"/>
    </source>
</evidence>
<evidence type="ECO:0000256" key="1">
    <source>
        <dbReference type="SAM" id="MobiDB-lite"/>
    </source>
</evidence>
<gene>
    <name evidence="3" type="ORF">OTU49_015123</name>
</gene>
<dbReference type="Gene3D" id="2.60.40.10">
    <property type="entry name" value="Immunoglobulins"/>
    <property type="match status" value="2"/>
</dbReference>
<feature type="domain" description="Fibronectin type-III" evidence="2">
    <location>
        <begin position="1"/>
        <end position="58"/>
    </location>
</feature>
<sequence length="168" mass="18761">SDWSRKYVEITRSEVNISTRLEGLKPDTSYAVYVQTDTVADADKGAKSNISYIKTNPYNPSSPSNLKVIHKGATWMEIAWSPPAFPNGEIVLYIITSRLYPYIVDMTTDICALVLSQTRRSEIEQLEKQDSTSTEVPTTSEQSAEQGSSSTECCQCSSDLVHKEHQED</sequence>
<protein>
    <recommendedName>
        <fullName evidence="2">Fibronectin type-III domain-containing protein</fullName>
    </recommendedName>
</protein>
<dbReference type="PROSITE" id="PS50853">
    <property type="entry name" value="FN3"/>
    <property type="match status" value="2"/>
</dbReference>
<feature type="region of interest" description="Disordered" evidence="1">
    <location>
        <begin position="124"/>
        <end position="155"/>
    </location>
</feature>
<dbReference type="InterPro" id="IPR003961">
    <property type="entry name" value="FN3_dom"/>
</dbReference>
<feature type="non-terminal residue" evidence="3">
    <location>
        <position position="168"/>
    </location>
</feature>
<reference evidence="3 4" key="1">
    <citation type="journal article" date="2024" name="BMC Genomics">
        <title>Genome assembly of redclaw crayfish (Cherax quadricarinatus) provides insights into its immune adaptation and hypoxia tolerance.</title>
        <authorList>
            <person name="Liu Z."/>
            <person name="Zheng J."/>
            <person name="Li H."/>
            <person name="Fang K."/>
            <person name="Wang S."/>
            <person name="He J."/>
            <person name="Zhou D."/>
            <person name="Weng S."/>
            <person name="Chi M."/>
            <person name="Gu Z."/>
            <person name="He J."/>
            <person name="Li F."/>
            <person name="Wang M."/>
        </authorList>
    </citation>
    <scope>NUCLEOTIDE SEQUENCE [LARGE SCALE GENOMIC DNA]</scope>
    <source>
        <strain evidence="3">ZL_2023a</strain>
    </source>
</reference>
<dbReference type="CDD" id="cd00063">
    <property type="entry name" value="FN3"/>
    <property type="match status" value="1"/>
</dbReference>
<evidence type="ECO:0000313" key="3">
    <source>
        <dbReference type="EMBL" id="KAK8749906.1"/>
    </source>
</evidence>
<dbReference type="Proteomes" id="UP001445076">
    <property type="component" value="Unassembled WGS sequence"/>
</dbReference>
<feature type="domain" description="Fibronectin type-III" evidence="2">
    <location>
        <begin position="62"/>
        <end position="159"/>
    </location>
</feature>